<keyword evidence="1" id="KW-0472">Membrane</keyword>
<keyword evidence="1" id="KW-0812">Transmembrane</keyword>
<evidence type="ECO:0000313" key="2">
    <source>
        <dbReference type="EMBL" id="SVC55160.1"/>
    </source>
</evidence>
<dbReference type="InterPro" id="IPR032809">
    <property type="entry name" value="Put_HupE_UreJ"/>
</dbReference>
<evidence type="ECO:0008006" key="3">
    <source>
        <dbReference type="Google" id="ProtNLM"/>
    </source>
</evidence>
<feature type="non-terminal residue" evidence="2">
    <location>
        <position position="1"/>
    </location>
</feature>
<name>A0A382N322_9ZZZZ</name>
<feature type="transmembrane region" description="Helical" evidence="1">
    <location>
        <begin position="241"/>
        <end position="263"/>
    </location>
</feature>
<protein>
    <recommendedName>
        <fullName evidence="3">HupE / UreJ protein</fullName>
    </recommendedName>
</protein>
<reference evidence="2" key="1">
    <citation type="submission" date="2018-05" db="EMBL/GenBank/DDBJ databases">
        <authorList>
            <person name="Lanie J.A."/>
            <person name="Ng W.-L."/>
            <person name="Kazmierczak K.M."/>
            <person name="Andrzejewski T.M."/>
            <person name="Davidsen T.M."/>
            <person name="Wayne K.J."/>
            <person name="Tettelin H."/>
            <person name="Glass J.I."/>
            <person name="Rusch D."/>
            <person name="Podicherti R."/>
            <person name="Tsui H.-C.T."/>
            <person name="Winkler M.E."/>
        </authorList>
    </citation>
    <scope>NUCLEOTIDE SEQUENCE</scope>
</reference>
<feature type="transmembrane region" description="Helical" evidence="1">
    <location>
        <begin position="156"/>
        <end position="176"/>
    </location>
</feature>
<evidence type="ECO:0000256" key="1">
    <source>
        <dbReference type="SAM" id="Phobius"/>
    </source>
</evidence>
<accession>A0A382N322</accession>
<gene>
    <name evidence="2" type="ORF">METZ01_LOCUS308014</name>
</gene>
<dbReference type="Pfam" id="PF13795">
    <property type="entry name" value="HupE_UreJ_2"/>
    <property type="match status" value="1"/>
</dbReference>
<proteinExistence type="predicted"/>
<keyword evidence="1" id="KW-1133">Transmembrane helix</keyword>
<dbReference type="EMBL" id="UINC01097450">
    <property type="protein sequence ID" value="SVC55160.1"/>
    <property type="molecule type" value="Genomic_DNA"/>
</dbReference>
<dbReference type="AlphaFoldDB" id="A0A382N322"/>
<sequence length="333" mass="35423">VLRKYHWGLIGLALLTVTAPVYAHTTLPAYLELNELAPGTFSVIWRVPAVEGPPPAISPVLPTHCVVPNDPSAEQILGSVVTSGIVACGERGLVGQTIEIDGLRVTIMDTVVRITFADGTSISQVLRPQSPAFVVRGNSTTGVDGWGYFRLGVDHILSGIDHLLFVFGLLLLVVGFRPLLKAVTAFTAAHSITLGLATLGLVQMPQAPIEALVALSIVFLAAELAQPHAGTGSLTFRKPWIMAFAFGLLHGFGFAGALSEIGIPSSDIPVALLSFNGGVEAGQVAFILVTLSLFYLLRLLGLHVKPWMRPIPAYTIGSFASLWFLQRCVLIFG</sequence>
<organism evidence="2">
    <name type="scientific">marine metagenome</name>
    <dbReference type="NCBI Taxonomy" id="408172"/>
    <lineage>
        <taxon>unclassified sequences</taxon>
        <taxon>metagenomes</taxon>
        <taxon>ecological metagenomes</taxon>
    </lineage>
</organism>
<feature type="transmembrane region" description="Helical" evidence="1">
    <location>
        <begin position="283"/>
        <end position="301"/>
    </location>
</feature>